<gene>
    <name evidence="1" type="ORF">TSPGSL018_27408</name>
</gene>
<evidence type="ECO:0000313" key="1">
    <source>
        <dbReference type="EMBL" id="JAC61011.1"/>
    </source>
</evidence>
<reference evidence="1" key="1">
    <citation type="submission" date="2014-05" db="EMBL/GenBank/DDBJ databases">
        <title>The transcriptome of the halophilic microalga Tetraselmis sp. GSL018 isolated from the Great Salt Lake, Utah.</title>
        <authorList>
            <person name="Jinkerson R.E."/>
            <person name="D'Adamo S."/>
            <person name="Posewitz M.C."/>
        </authorList>
    </citation>
    <scope>NUCLEOTIDE SEQUENCE</scope>
    <source>
        <strain evidence="1">GSL018</strain>
    </source>
</reference>
<name>A0A061QRM9_9CHLO</name>
<accession>A0A061QRM9</accession>
<proteinExistence type="predicted"/>
<organism evidence="1">
    <name type="scientific">Tetraselmis sp. GSL018</name>
    <dbReference type="NCBI Taxonomy" id="582737"/>
    <lineage>
        <taxon>Eukaryota</taxon>
        <taxon>Viridiplantae</taxon>
        <taxon>Chlorophyta</taxon>
        <taxon>core chlorophytes</taxon>
        <taxon>Chlorodendrophyceae</taxon>
        <taxon>Chlorodendrales</taxon>
        <taxon>Chlorodendraceae</taxon>
        <taxon>Tetraselmis</taxon>
    </lineage>
</organism>
<dbReference type="EMBL" id="GBEZ01026167">
    <property type="protein sequence ID" value="JAC61011.1"/>
    <property type="molecule type" value="Transcribed_RNA"/>
</dbReference>
<dbReference type="AlphaFoldDB" id="A0A061QRM9"/>
<protein>
    <submittedName>
        <fullName evidence="1">Uncharacterized protein</fullName>
    </submittedName>
</protein>
<sequence length="52" mass="5880">MPDNCHTPDYWGTLRTRPGTCRGRLAIEFRFRCRGYGNNYVCCCEGAGADCD</sequence>